<feature type="compositionally biased region" description="Low complexity" evidence="1">
    <location>
        <begin position="424"/>
        <end position="444"/>
    </location>
</feature>
<feature type="compositionally biased region" description="Polar residues" evidence="1">
    <location>
        <begin position="1465"/>
        <end position="1475"/>
    </location>
</feature>
<sequence length="1551" mass="173225">MDWSGGNLFSGGSSSNSRDHSSSGMYPPSMYDTSVSSKSTTSQRRFPRSSPPPRFYASTQQHQQHQQQPQQQQPDPSPQNHAANKDSRERPVVVYPSRSMDSHSHNNNNSHNNNSHNYSHSFDYSPRYRSVAMRSDPGGPSTIPISSKVLMETQSDVGGGGGTGRYSPTNNNNSSSTHHHHYHRSNSFATTTSSQDTSRMTGGRTTSTTTARYNHHHARYQSFGGIHNGISNTRSSFSRSQSFSGPSDRNVRPLKETIIQQPQISSTDGLGSSTRKQQQQQHVQSSQHNLSSSYNMEVQEELTGILPINNTSSNNLDQNESDINSSARIETPSPVNIKELKRQLWNEQEILQVPSASPMNRSFFKYAPDNDDLQQSSSRPFLRTSYDASGISGLPSSPLHQHHPLANSRYARSLSPARRNHYNQQSSSLEQPQLQQPQPHQQQPRMVPYAGSTISDSSSGNRFHSKFYEAALVARMRGKMVPPVSSQSGSASVQSRPFDERSNKTPQQQQRQHVVPQQQEQHPHPSPPSIQRMASTERHDQTRSIQNRRSFSDMPQQPQPEQKQTHHHQSSDYPYTWRPVEQQQHPSQQPPPTDRGRSMEPPLHIRRRTPSPMIQDRILSLSQQQQDTQSRRESGYSHSFQQTNNNDQNDTPINDPRNESFEATIGQFGSVDEGSRGMPSNPAVAVSNNFQEYSSASPVRNYPNQTTLPPPAYKEERYGSKLASSAMESSKERMAHLMARLHSVNRDNPEAALAQIDQILRQESTTSLPAQKKVGEFDGSPQQYEFAMTAPIPPFPAKKRLNGEDGDDDSDVSSITNPTYQGTVSSKQYPDRIKVVSPIDDALTNKNPSLTHDNEQTPPKIPFNPSTSSFRRPRPSHLHNYATTAASAFHTHPHSDMFAIRQPEPIPPQQQQQQQHHSNDDQTAGVPKQQEQQQQQHQNQRQHHSNDLQTVATMQLSDFNTTEDGAFPDNPFDEFIYPVAPRKESPVLPRKTPQLRPEEPILHQTNIEVSLARPSPTPSPNASSAEATPTDSRGKTGKLDRFISDKEALARKIQAWDSLSNSIVKSEPENKPEQIQVGSHNQNAAALTLPRPPPSSSRRHPWDGKVPSRLENIKMRDTSMDDAIGIETEMTFRGGHREMGAVAHRIEAESPQVTASVDTSVPEINHFQKAGQNIRNRAEEYIPVDPTYHIDEKVVEEKKVADEEVMKFPDIPLESTSFSDAPQDNISENNNNLMRNVTKSPEGVYQFSPNNQPYSQGHNNQSTNIQMSEEDSSWVSLPKTSFFSDFKTFNPFGESDTKRSHSPQKEDPPTSSPLPIREDDQTPRLPAPSQTTSEVKNAAKKTPSTNLNRDGPPNAGPVDIDDYTFGISPSPSVDQSGEQAEIEVALTDPKKYVGTNSHGVAMSRTGARSLACQTVPNKEVHTEGRTKEKKKGFLRAFIERKKMKAGGSATVGHAASVAAHSTSVNSRGAKSASHTDLSRNERSTLATPSIQLIPPPPGVMDRRALTPNRGRRDYRINNITRRTRSNSLERFRTPSMAQKFNRVMKLYDDET</sequence>
<feature type="compositionally biased region" description="Low complexity" evidence="1">
    <location>
        <begin position="272"/>
        <end position="292"/>
    </location>
</feature>
<keyword evidence="3" id="KW-1185">Reference proteome</keyword>
<gene>
    <name evidence="2" type="ORF">IV203_029263</name>
</gene>
<feature type="region of interest" description="Disordered" evidence="1">
    <location>
        <begin position="1"/>
        <end position="123"/>
    </location>
</feature>
<feature type="region of interest" description="Disordered" evidence="1">
    <location>
        <begin position="417"/>
        <end position="461"/>
    </location>
</feature>
<feature type="region of interest" description="Disordered" evidence="1">
    <location>
        <begin position="481"/>
        <end position="659"/>
    </location>
</feature>
<feature type="compositionally biased region" description="Low complexity" evidence="1">
    <location>
        <begin position="105"/>
        <end position="121"/>
    </location>
</feature>
<dbReference type="EMBL" id="JAGRRH010000007">
    <property type="protein sequence ID" value="KAG7366593.1"/>
    <property type="molecule type" value="Genomic_DNA"/>
</dbReference>
<feature type="compositionally biased region" description="Polar residues" evidence="1">
    <location>
        <begin position="1076"/>
        <end position="1085"/>
    </location>
</feature>
<evidence type="ECO:0000313" key="3">
    <source>
        <dbReference type="Proteomes" id="UP000693970"/>
    </source>
</evidence>
<reference evidence="2" key="1">
    <citation type="journal article" date="2021" name="Sci. Rep.">
        <title>Diploid genomic architecture of Nitzschia inconspicua, an elite biomass production diatom.</title>
        <authorList>
            <person name="Oliver A."/>
            <person name="Podell S."/>
            <person name="Pinowska A."/>
            <person name="Traller J.C."/>
            <person name="Smith S.R."/>
            <person name="McClure R."/>
            <person name="Beliaev A."/>
            <person name="Bohutskyi P."/>
            <person name="Hill E.A."/>
            <person name="Rabines A."/>
            <person name="Zheng H."/>
            <person name="Allen L.Z."/>
            <person name="Kuo A."/>
            <person name="Grigoriev I.V."/>
            <person name="Allen A.E."/>
            <person name="Hazlebeck D."/>
            <person name="Allen E.E."/>
        </authorList>
    </citation>
    <scope>NUCLEOTIDE SEQUENCE</scope>
    <source>
        <strain evidence="2">Hildebrandi</strain>
    </source>
</reference>
<feature type="compositionally biased region" description="Polar residues" evidence="1">
    <location>
        <begin position="258"/>
        <end position="271"/>
    </location>
</feature>
<feature type="compositionally biased region" description="Polar residues" evidence="1">
    <location>
        <begin position="452"/>
        <end position="461"/>
    </location>
</feature>
<feature type="region of interest" description="Disordered" evidence="1">
    <location>
        <begin position="1292"/>
        <end position="1359"/>
    </location>
</feature>
<feature type="compositionally biased region" description="Basic and acidic residues" evidence="1">
    <location>
        <begin position="1295"/>
        <end position="1308"/>
    </location>
</feature>
<comment type="caution">
    <text evidence="2">The sequence shown here is derived from an EMBL/GenBank/DDBJ whole genome shotgun (WGS) entry which is preliminary data.</text>
</comment>
<feature type="region of interest" description="Disordered" evidence="1">
    <location>
        <begin position="1011"/>
        <end position="1042"/>
    </location>
</feature>
<feature type="compositionally biased region" description="Low complexity" evidence="1">
    <location>
        <begin position="231"/>
        <end position="247"/>
    </location>
</feature>
<accession>A0A9K3LQE7</accession>
<protein>
    <submittedName>
        <fullName evidence="2">Uncharacterized protein</fullName>
    </submittedName>
</protein>
<feature type="compositionally biased region" description="Low complexity" evidence="1">
    <location>
        <begin position="506"/>
        <end position="520"/>
    </location>
</feature>
<organism evidence="2 3">
    <name type="scientific">Nitzschia inconspicua</name>
    <dbReference type="NCBI Taxonomy" id="303405"/>
    <lineage>
        <taxon>Eukaryota</taxon>
        <taxon>Sar</taxon>
        <taxon>Stramenopiles</taxon>
        <taxon>Ochrophyta</taxon>
        <taxon>Bacillariophyta</taxon>
        <taxon>Bacillariophyceae</taxon>
        <taxon>Bacillariophycidae</taxon>
        <taxon>Bacillariales</taxon>
        <taxon>Bacillariaceae</taxon>
        <taxon>Nitzschia</taxon>
    </lineage>
</organism>
<feature type="region of interest" description="Disordered" evidence="1">
    <location>
        <begin position="308"/>
        <end position="330"/>
    </location>
</feature>
<feature type="compositionally biased region" description="Polar residues" evidence="1">
    <location>
        <begin position="815"/>
        <end position="828"/>
    </location>
</feature>
<dbReference type="Proteomes" id="UP000693970">
    <property type="component" value="Unassembled WGS sequence"/>
</dbReference>
<evidence type="ECO:0000256" key="1">
    <source>
        <dbReference type="SAM" id="MobiDB-lite"/>
    </source>
</evidence>
<feature type="compositionally biased region" description="Basic and acidic residues" evidence="1">
    <location>
        <begin position="1032"/>
        <end position="1042"/>
    </location>
</feature>
<feature type="region of interest" description="Disordered" evidence="1">
    <location>
        <begin position="1065"/>
        <end position="1106"/>
    </location>
</feature>
<feature type="compositionally biased region" description="Low complexity" evidence="1">
    <location>
        <begin position="1"/>
        <end position="16"/>
    </location>
</feature>
<name>A0A9K3LQE7_9STRA</name>
<feature type="compositionally biased region" description="Polar residues" evidence="1">
    <location>
        <begin position="1247"/>
        <end position="1272"/>
    </location>
</feature>
<feature type="compositionally biased region" description="Polar residues" evidence="1">
    <location>
        <begin position="308"/>
        <end position="328"/>
    </location>
</feature>
<evidence type="ECO:0000313" key="2">
    <source>
        <dbReference type="EMBL" id="KAG7366593.1"/>
    </source>
</evidence>
<feature type="compositionally biased region" description="Low complexity" evidence="1">
    <location>
        <begin position="197"/>
        <end position="210"/>
    </location>
</feature>
<dbReference type="OrthoDB" id="56656at2759"/>
<feature type="compositionally biased region" description="Low complexity" evidence="1">
    <location>
        <begin position="1020"/>
        <end position="1030"/>
    </location>
</feature>
<feature type="region of interest" description="Disordered" evidence="1">
    <location>
        <begin position="899"/>
        <end position="945"/>
    </location>
</feature>
<feature type="compositionally biased region" description="Low complexity" evidence="1">
    <location>
        <begin position="641"/>
        <end position="655"/>
    </location>
</feature>
<feature type="region of interest" description="Disordered" evidence="1">
    <location>
        <begin position="793"/>
        <end position="876"/>
    </location>
</feature>
<feature type="compositionally biased region" description="Polar residues" evidence="1">
    <location>
        <begin position="543"/>
        <end position="562"/>
    </location>
</feature>
<feature type="region of interest" description="Disordered" evidence="1">
    <location>
        <begin position="1242"/>
        <end position="1272"/>
    </location>
</feature>
<reference evidence="2" key="2">
    <citation type="submission" date="2021-04" db="EMBL/GenBank/DDBJ databases">
        <authorList>
            <person name="Podell S."/>
        </authorList>
    </citation>
    <scope>NUCLEOTIDE SEQUENCE</scope>
    <source>
        <strain evidence="2">Hildebrandi</strain>
    </source>
</reference>
<feature type="compositionally biased region" description="Low complexity" evidence="1">
    <location>
        <begin position="60"/>
        <end position="74"/>
    </location>
</feature>
<feature type="region of interest" description="Disordered" evidence="1">
    <location>
        <begin position="153"/>
        <end position="292"/>
    </location>
</feature>
<proteinExistence type="predicted"/>
<feature type="compositionally biased region" description="Low complexity" evidence="1">
    <location>
        <begin position="481"/>
        <end position="495"/>
    </location>
</feature>
<feature type="region of interest" description="Disordered" evidence="1">
    <location>
        <begin position="1460"/>
        <end position="1505"/>
    </location>
</feature>
<feature type="compositionally biased region" description="Low complexity" evidence="1">
    <location>
        <begin position="929"/>
        <end position="939"/>
    </location>
</feature>